<sequence>MIKELTITVKPEDEKNSGLHNNLIRKELQKNNIKTDSFEAVFVKKSIDARHGQLKLHLRYKVYIGEKPEAAGEWQPKWRPVDRSLSGVEGTHSVIIVGAGPAGLFGALKLLEQGIKPVVIERGTQTRQRKKDIALISTRDQVNADSNYCFGEGGAGTFSDGKLYTRSNKRGDISSILRIFNYFGADEKILTDAHPHIGTDRLPQVINAMRDKIIELGGEFYFNERVTNLIIDEGDGSARGGADDKPRVCGVEAQNVFTGEKATFRGDAVLLATGHSATDIYEMLARVAPAALEAKTFAAGVRVEHPRTLIDSIQYHGRGADSGLGAAEYRVTTQVEERGVYSFCMCPGGFVVPSSSGPDEIVVNGMSAAARNSKWSNAAIVVEIRPEDIPQKFHEQAAAAGCPQLAGLFFRREIETLAYKNGNGQAAPAQRLTDFLAGRKSSDLPSSSYTPGLVSSELGSWLPSHISERLKKGFEQIDRNMHGFICKDALMIAPETRTSTPVRVLRDKETFECTALSGLYPCGEGSGYSGGIVSSAMDGENACICISKSL</sequence>
<dbReference type="OrthoDB" id="9762921at2"/>
<dbReference type="AlphaFoldDB" id="A0A1I3MJP6"/>
<organism evidence="3 4">
    <name type="scientific">Treponema bryantii</name>
    <dbReference type="NCBI Taxonomy" id="163"/>
    <lineage>
        <taxon>Bacteria</taxon>
        <taxon>Pseudomonadati</taxon>
        <taxon>Spirochaetota</taxon>
        <taxon>Spirochaetia</taxon>
        <taxon>Spirochaetales</taxon>
        <taxon>Treponemataceae</taxon>
        <taxon>Treponema</taxon>
    </lineage>
</organism>
<dbReference type="InterPro" id="IPR028348">
    <property type="entry name" value="FAD-binding_protein"/>
</dbReference>
<evidence type="ECO:0000259" key="2">
    <source>
        <dbReference type="Pfam" id="PF21688"/>
    </source>
</evidence>
<name>A0A1I3MJP6_9SPIR</name>
<dbReference type="PIRSF" id="PIRSF038984">
    <property type="entry name" value="FAD_binding_protein"/>
    <property type="match status" value="1"/>
</dbReference>
<dbReference type="Pfam" id="PF21688">
    <property type="entry name" value="FAD-depend_C"/>
    <property type="match status" value="1"/>
</dbReference>
<gene>
    <name evidence="3" type="ORF">SAMN04487775_10966</name>
</gene>
<dbReference type="Gene3D" id="3.50.50.60">
    <property type="entry name" value="FAD/NAD(P)-binding domain"/>
    <property type="match status" value="2"/>
</dbReference>
<feature type="domain" description="FAD-binding" evidence="1">
    <location>
        <begin position="93"/>
        <end position="129"/>
    </location>
</feature>
<feature type="domain" description="FAD-dependent protein C-terminal" evidence="2">
    <location>
        <begin position="297"/>
        <end position="498"/>
    </location>
</feature>
<evidence type="ECO:0008006" key="5">
    <source>
        <dbReference type="Google" id="ProtNLM"/>
    </source>
</evidence>
<reference evidence="4" key="1">
    <citation type="submission" date="2016-10" db="EMBL/GenBank/DDBJ databases">
        <authorList>
            <person name="Varghese N."/>
            <person name="Submissions S."/>
        </authorList>
    </citation>
    <scope>NUCLEOTIDE SEQUENCE [LARGE SCALE GENOMIC DNA]</scope>
    <source>
        <strain evidence="4">XBD1002</strain>
    </source>
</reference>
<protein>
    <recommendedName>
        <fullName evidence="5">FAD-binding domain-containing protein</fullName>
    </recommendedName>
</protein>
<dbReference type="InterPro" id="IPR049516">
    <property type="entry name" value="FAD-depend_C"/>
</dbReference>
<dbReference type="RefSeq" id="WP_074932971.1">
    <property type="nucleotide sequence ID" value="NZ_FORI01000009.1"/>
</dbReference>
<evidence type="ECO:0000313" key="3">
    <source>
        <dbReference type="EMBL" id="SFI96906.1"/>
    </source>
</evidence>
<dbReference type="InterPro" id="IPR036188">
    <property type="entry name" value="FAD/NAD-bd_sf"/>
</dbReference>
<dbReference type="Proteomes" id="UP000182737">
    <property type="component" value="Unassembled WGS sequence"/>
</dbReference>
<dbReference type="InterPro" id="IPR002938">
    <property type="entry name" value="FAD-bd"/>
</dbReference>
<dbReference type="PANTHER" id="PTHR42842">
    <property type="entry name" value="FAD/NAD(P)-BINDING OXIDOREDUCTASE"/>
    <property type="match status" value="1"/>
</dbReference>
<evidence type="ECO:0000313" key="4">
    <source>
        <dbReference type="Proteomes" id="UP000182737"/>
    </source>
</evidence>
<dbReference type="Pfam" id="PF01494">
    <property type="entry name" value="FAD_binding_3"/>
    <property type="match status" value="1"/>
</dbReference>
<dbReference type="EMBL" id="FORI01000009">
    <property type="protein sequence ID" value="SFI96906.1"/>
    <property type="molecule type" value="Genomic_DNA"/>
</dbReference>
<keyword evidence="4" id="KW-1185">Reference proteome</keyword>
<dbReference type="SUPFAM" id="SSF51905">
    <property type="entry name" value="FAD/NAD(P)-binding domain"/>
    <property type="match status" value="1"/>
</dbReference>
<proteinExistence type="predicted"/>
<evidence type="ECO:0000259" key="1">
    <source>
        <dbReference type="Pfam" id="PF01494"/>
    </source>
</evidence>
<dbReference type="GO" id="GO:0071949">
    <property type="term" value="F:FAD binding"/>
    <property type="evidence" value="ECO:0007669"/>
    <property type="project" value="InterPro"/>
</dbReference>
<dbReference type="PANTHER" id="PTHR42842:SF3">
    <property type="entry name" value="FAD_NAD(P)-BINDING OXIDOREDUCTASE FAMILY PROTEIN"/>
    <property type="match status" value="1"/>
</dbReference>
<accession>A0A1I3MJP6</accession>